<feature type="region of interest" description="Disordered" evidence="1">
    <location>
        <begin position="782"/>
        <end position="806"/>
    </location>
</feature>
<dbReference type="InterPro" id="IPR040521">
    <property type="entry name" value="KDZ"/>
</dbReference>
<feature type="region of interest" description="Disordered" evidence="1">
    <location>
        <begin position="50"/>
        <end position="106"/>
    </location>
</feature>
<gene>
    <name evidence="3" type="ORF">PsYK624_165110</name>
</gene>
<dbReference type="Proteomes" id="UP000703269">
    <property type="component" value="Unassembled WGS sequence"/>
</dbReference>
<sequence>MAKGKRRRQDEETEVFILNRHVSRSSATANVYEASPDGRRIARAAAHFPAPALPPKFPHLQFSSDDLPWSSENDASTDHGDEDTDTLVGEPEIEVPKSAEPSSTNKTLGEKSFATLVHDQVLLDWARERDFFLDELLRLSGWAGQQRESCPTCPGEARAKPEYRCEDCTGRTVVCRACCLAAHANRPFHRVKKWNGRYFDDITLKDVGLVVQLGHPAGQYCPAPCAAPRSFVVIHTNGLHPVTVQYCQCNLQKAAGTKLQQLLRYELYPATLEEPTTCCTFRGLEQFHLLTLQSKLTAYDYYLTLTKLTDRPGLRQRFDRLKPFLRMVREWRHIQLLKRHGRGHEPGGVNATGPGELCTRCPACPLPGFNLPDNWENVSDDLRFIYTTFVAIDANFRLKRRAIGSEARDPTLAPGWGFFVEGKEYRKHILKYADQKDISTCTGFAAMMNANKSFKGYATSGCVMAIDARHGFVFPNGVGDLQKGERQCNVDFVAMSALQHIARGLRLVLSYDIMCQWLRFLMERIADLPEHLQIELPEGEVRYAIPKYHFNAHKEEGHNQYSLNFQPGMCRTDCEEVERGWSRFDPVAGSTQEMGPGSREETINDHMEYNNVEKYLTMGPSLEKRERTATAGFVKFDRLHEAFTADLQPSHVVEWTKDVVAYEKDKSLPDPYYWKPTGMSESEIRIQLLRREEDDANHGSVPLHEVTPAAMLSTLLDLEEQQRKFKTKYPPTAGGNPTNTAEVIAKRASLRHRIASIRSVQAIYMPCVPMKLARHRQSLLAAAPTPATAPTASRPRRQASSDVVDLPEQQPLFLPSALDPEERAGCIAGIAEMEGELRDGQLADSLDKLRVHLHIRSRLVTYRNRHVRHQAPSTRARTRIDQNESKITALKAKYRAARAAKLALVGPGAWEQRYKLLQDSDVTAIRGDDAVAGVGMSEGKFVLSWIWMGADGGDANGIKGLHDALRVEFLKSRARKERYREESLCVQAEKGRVVAALEKTALKWDEREGRTARLKECPVVAEGAAAYAAERAATERGLSFKFSTLWWRAPQGLAVIRDDDEGAETTGDAVSKGTGDAVSRGAVVDDDLHFADAADDSDDDLDAADSDDEE</sequence>
<feature type="region of interest" description="Disordered" evidence="1">
    <location>
        <begin position="1089"/>
        <end position="1110"/>
    </location>
</feature>
<evidence type="ECO:0000259" key="2">
    <source>
        <dbReference type="Pfam" id="PF18803"/>
    </source>
</evidence>
<feature type="domain" description="CxC2-like cysteine cluster KDZ transposase-associated" evidence="2">
    <location>
        <begin position="204"/>
        <end position="311"/>
    </location>
</feature>
<proteinExistence type="predicted"/>
<feature type="compositionally biased region" description="Low complexity" evidence="1">
    <location>
        <begin position="782"/>
        <end position="801"/>
    </location>
</feature>
<dbReference type="PANTHER" id="PTHR33104">
    <property type="entry name" value="SI:DKEY-29D5.2"/>
    <property type="match status" value="1"/>
</dbReference>
<reference evidence="3 4" key="1">
    <citation type="submission" date="2021-08" db="EMBL/GenBank/DDBJ databases">
        <title>Draft Genome Sequence of Phanerochaete sordida strain YK-624.</title>
        <authorList>
            <person name="Mori T."/>
            <person name="Dohra H."/>
            <person name="Suzuki T."/>
            <person name="Kawagishi H."/>
            <person name="Hirai H."/>
        </authorList>
    </citation>
    <scope>NUCLEOTIDE SEQUENCE [LARGE SCALE GENOMIC DNA]</scope>
    <source>
        <strain evidence="3 4">YK-624</strain>
    </source>
</reference>
<comment type="caution">
    <text evidence="3">The sequence shown here is derived from an EMBL/GenBank/DDBJ whole genome shotgun (WGS) entry which is preliminary data.</text>
</comment>
<evidence type="ECO:0000313" key="3">
    <source>
        <dbReference type="EMBL" id="GJF00231.1"/>
    </source>
</evidence>
<evidence type="ECO:0000313" key="4">
    <source>
        <dbReference type="Proteomes" id="UP000703269"/>
    </source>
</evidence>
<dbReference type="EMBL" id="BPQB01000141">
    <property type="protein sequence ID" value="GJF00231.1"/>
    <property type="molecule type" value="Genomic_DNA"/>
</dbReference>
<feature type="region of interest" description="Disordered" evidence="1">
    <location>
        <begin position="1059"/>
        <end position="1078"/>
    </location>
</feature>
<dbReference type="Pfam" id="PF18758">
    <property type="entry name" value="KDZ"/>
    <property type="match status" value="1"/>
</dbReference>
<accession>A0A9P3GWC2</accession>
<name>A0A9P3GWC2_9APHY</name>
<feature type="compositionally biased region" description="Acidic residues" evidence="1">
    <location>
        <begin position="1093"/>
        <end position="1110"/>
    </location>
</feature>
<evidence type="ECO:0000256" key="1">
    <source>
        <dbReference type="SAM" id="MobiDB-lite"/>
    </source>
</evidence>
<protein>
    <submittedName>
        <fullName evidence="3">CxC2 domain-containing protein</fullName>
    </submittedName>
</protein>
<dbReference type="OrthoDB" id="2793259at2759"/>
<organism evidence="3 4">
    <name type="scientific">Phanerochaete sordida</name>
    <dbReference type="NCBI Taxonomy" id="48140"/>
    <lineage>
        <taxon>Eukaryota</taxon>
        <taxon>Fungi</taxon>
        <taxon>Dikarya</taxon>
        <taxon>Basidiomycota</taxon>
        <taxon>Agaricomycotina</taxon>
        <taxon>Agaricomycetes</taxon>
        <taxon>Polyporales</taxon>
        <taxon>Phanerochaetaceae</taxon>
        <taxon>Phanerochaete</taxon>
    </lineage>
</organism>
<dbReference type="AlphaFoldDB" id="A0A9P3GWC2"/>
<dbReference type="InterPro" id="IPR041457">
    <property type="entry name" value="CxC2_KDZ-assoc"/>
</dbReference>
<dbReference type="Pfam" id="PF18803">
    <property type="entry name" value="CxC2"/>
    <property type="match status" value="1"/>
</dbReference>
<keyword evidence="4" id="KW-1185">Reference proteome</keyword>
<dbReference type="PANTHER" id="PTHR33104:SF2">
    <property type="entry name" value="CXC3 LIKE CYSTEINE CLUSTER DOMAIN-CONTAINING PROTEIN"/>
    <property type="match status" value="1"/>
</dbReference>